<gene>
    <name evidence="1" type="ORF">BDW02DRAFT_573720</name>
</gene>
<dbReference type="Proteomes" id="UP000800040">
    <property type="component" value="Unassembled WGS sequence"/>
</dbReference>
<reference evidence="1" key="1">
    <citation type="submission" date="2020-01" db="EMBL/GenBank/DDBJ databases">
        <authorList>
            <consortium name="DOE Joint Genome Institute"/>
            <person name="Haridas S."/>
            <person name="Albert R."/>
            <person name="Binder M."/>
            <person name="Bloem J."/>
            <person name="Labutti K."/>
            <person name="Salamov A."/>
            <person name="Andreopoulos B."/>
            <person name="Baker S.E."/>
            <person name="Barry K."/>
            <person name="Bills G."/>
            <person name="Bluhm B.H."/>
            <person name="Cannon C."/>
            <person name="Castanera R."/>
            <person name="Culley D.E."/>
            <person name="Daum C."/>
            <person name="Ezra D."/>
            <person name="Gonzalez J.B."/>
            <person name="Henrissat B."/>
            <person name="Kuo A."/>
            <person name="Liang C."/>
            <person name="Lipzen A."/>
            <person name="Lutzoni F."/>
            <person name="Magnuson J."/>
            <person name="Mondo S."/>
            <person name="Nolan M."/>
            <person name="Ohm R."/>
            <person name="Pangilinan J."/>
            <person name="Park H.-J."/>
            <person name="Ramirez L."/>
            <person name="Alfaro M."/>
            <person name="Sun H."/>
            <person name="Tritt A."/>
            <person name="Yoshinaga Y."/>
            <person name="Zwiers L.-H."/>
            <person name="Turgeon B.G."/>
            <person name="Goodwin S.B."/>
            <person name="Spatafora J.W."/>
            <person name="Crous P.W."/>
            <person name="Grigoriev I.V."/>
        </authorList>
    </citation>
    <scope>NUCLEOTIDE SEQUENCE</scope>
    <source>
        <strain evidence="1">P77</strain>
    </source>
</reference>
<evidence type="ECO:0000313" key="2">
    <source>
        <dbReference type="Proteomes" id="UP000800040"/>
    </source>
</evidence>
<keyword evidence="2" id="KW-1185">Reference proteome</keyword>
<evidence type="ECO:0000313" key="1">
    <source>
        <dbReference type="EMBL" id="KAF1829719.1"/>
    </source>
</evidence>
<name>A0A6A5JZ40_9PLEO</name>
<accession>A0A6A5JZ40</accession>
<proteinExistence type="predicted"/>
<dbReference type="EMBL" id="ML975428">
    <property type="protein sequence ID" value="KAF1829719.1"/>
    <property type="molecule type" value="Genomic_DNA"/>
</dbReference>
<organism evidence="1 2">
    <name type="scientific">Decorospora gaudefroyi</name>
    <dbReference type="NCBI Taxonomy" id="184978"/>
    <lineage>
        <taxon>Eukaryota</taxon>
        <taxon>Fungi</taxon>
        <taxon>Dikarya</taxon>
        <taxon>Ascomycota</taxon>
        <taxon>Pezizomycotina</taxon>
        <taxon>Dothideomycetes</taxon>
        <taxon>Pleosporomycetidae</taxon>
        <taxon>Pleosporales</taxon>
        <taxon>Pleosporineae</taxon>
        <taxon>Pleosporaceae</taxon>
        <taxon>Decorospora</taxon>
    </lineage>
</organism>
<dbReference type="AlphaFoldDB" id="A0A6A5JZ40"/>
<protein>
    <submittedName>
        <fullName evidence="1">Uncharacterized protein</fullName>
    </submittedName>
</protein>
<sequence>MISSARSQPGRSHATLVASGHLIPAPCHACIPAWLCHYWVRRQARTACRARDRPVEPRACPLRSQT</sequence>